<evidence type="ECO:0000313" key="2">
    <source>
        <dbReference type="Proteomes" id="UP001163835"/>
    </source>
</evidence>
<keyword evidence="2" id="KW-1185">Reference proteome</keyword>
<dbReference type="Proteomes" id="UP001163835">
    <property type="component" value="Unassembled WGS sequence"/>
</dbReference>
<protein>
    <submittedName>
        <fullName evidence="1">Uncharacterized protein</fullName>
    </submittedName>
</protein>
<dbReference type="EMBL" id="MU795331">
    <property type="protein sequence ID" value="KAJ3807194.1"/>
    <property type="molecule type" value="Genomic_DNA"/>
</dbReference>
<comment type="caution">
    <text evidence="1">The sequence shown here is derived from an EMBL/GenBank/DDBJ whole genome shotgun (WGS) entry which is preliminary data.</text>
</comment>
<accession>A0ACC1TRP9</accession>
<evidence type="ECO:0000313" key="1">
    <source>
        <dbReference type="EMBL" id="KAJ3807194.1"/>
    </source>
</evidence>
<sequence length="241" mass="26212">MDGVIPPPPVLEEQTGDSPLFLVMLGPSAAPAVGPSQINAPLPVITVPRAPSADQQPIFPPESPERHPTRLTSVQTGEQSSSMRWRQYSSSSSANNPRFGQRIYGGNSFGGLEIYGGTCTAKVVIGAGSGGAPKQKPCFSQKDYFPSHPQERVTKGISAARVAVSILAFEKFGKSRAGQRSNLFCPACWFGTRIYSGKMDQFSVRGLERKDGYWCFLAKFRCVWDLICIPIENNSLAIRIQ</sequence>
<name>A0ACC1TRP9_9AGAR</name>
<proteinExistence type="predicted"/>
<organism evidence="1 2">
    <name type="scientific">Lentinula aff. lateritia</name>
    <dbReference type="NCBI Taxonomy" id="2804960"/>
    <lineage>
        <taxon>Eukaryota</taxon>
        <taxon>Fungi</taxon>
        <taxon>Dikarya</taxon>
        <taxon>Basidiomycota</taxon>
        <taxon>Agaricomycotina</taxon>
        <taxon>Agaricomycetes</taxon>
        <taxon>Agaricomycetidae</taxon>
        <taxon>Agaricales</taxon>
        <taxon>Marasmiineae</taxon>
        <taxon>Omphalotaceae</taxon>
        <taxon>Lentinula</taxon>
    </lineage>
</organism>
<reference evidence="1" key="1">
    <citation type="submission" date="2022-09" db="EMBL/GenBank/DDBJ databases">
        <title>A Global Phylogenomic Analysis of the Shiitake Genus Lentinula.</title>
        <authorList>
            <consortium name="DOE Joint Genome Institute"/>
            <person name="Sierra-Patev S."/>
            <person name="Min B."/>
            <person name="Naranjo-Ortiz M."/>
            <person name="Looney B."/>
            <person name="Konkel Z."/>
            <person name="Slot J.C."/>
            <person name="Sakamoto Y."/>
            <person name="Steenwyk J.L."/>
            <person name="Rokas A."/>
            <person name="Carro J."/>
            <person name="Camarero S."/>
            <person name="Ferreira P."/>
            <person name="Molpeceres G."/>
            <person name="Ruiz-Duenas F.J."/>
            <person name="Serrano A."/>
            <person name="Henrissat B."/>
            <person name="Drula E."/>
            <person name="Hughes K.W."/>
            <person name="Mata J.L."/>
            <person name="Ishikawa N.K."/>
            <person name="Vargas-Isla R."/>
            <person name="Ushijima S."/>
            <person name="Smith C.A."/>
            <person name="Ahrendt S."/>
            <person name="Andreopoulos W."/>
            <person name="He G."/>
            <person name="Labutti K."/>
            <person name="Lipzen A."/>
            <person name="Ng V."/>
            <person name="Riley R."/>
            <person name="Sandor L."/>
            <person name="Barry K."/>
            <person name="Martinez A.T."/>
            <person name="Xiao Y."/>
            <person name="Gibbons J.G."/>
            <person name="Terashima K."/>
            <person name="Grigoriev I.V."/>
            <person name="Hibbett D.S."/>
        </authorList>
    </citation>
    <scope>NUCLEOTIDE SEQUENCE</scope>
    <source>
        <strain evidence="1">TMI1499</strain>
    </source>
</reference>
<gene>
    <name evidence="1" type="ORF">F5876DRAFT_68315</name>
</gene>